<dbReference type="GO" id="GO:0016757">
    <property type="term" value="F:glycosyltransferase activity"/>
    <property type="evidence" value="ECO:0007669"/>
    <property type="project" value="UniProtKB-KW"/>
</dbReference>
<dbReference type="Proteomes" id="UP001597461">
    <property type="component" value="Unassembled WGS sequence"/>
</dbReference>
<organism evidence="4 5">
    <name type="scientific">Pedobacter vanadiisoli</name>
    <dbReference type="NCBI Taxonomy" id="1761975"/>
    <lineage>
        <taxon>Bacteria</taxon>
        <taxon>Pseudomonadati</taxon>
        <taxon>Bacteroidota</taxon>
        <taxon>Sphingobacteriia</taxon>
        <taxon>Sphingobacteriales</taxon>
        <taxon>Sphingobacteriaceae</taxon>
        <taxon>Pedobacter</taxon>
    </lineage>
</organism>
<dbReference type="InterPro" id="IPR001296">
    <property type="entry name" value="Glyco_trans_1"/>
</dbReference>
<dbReference type="RefSeq" id="WP_379080927.1">
    <property type="nucleotide sequence ID" value="NZ_JBHULL010000014.1"/>
</dbReference>
<sequence>MKRVLYVFGGEKASGAEIVIERLMKNNQDEVESHLFIAPGNFAHNLQQLNKPYRITIVDQLKKLNRSSSGALSFYLKALSNYFVISYMVYKYIMRYKIKVVHANTIVPASYLLPAIFFSKIFSKKITWIWTDHDLKYYSALDNKLSKLCAKFYSITFVVSNAVKSKYKKSGKIEILYNGLEENSFSESLPLREIFRMEHSIINSQLVFLIAGAIGPRKGQLLLINVFKKLYVKYSNIILFIAGRFGEDDHDYNQKVRDELVDVNYIRYIGMVDEMNKLYNGCDIILNNSNIEGSEPLGTSIYEAMACGKVVVASRTGGTEEIVSHCEDGFIFEPENEESLFNQLEQIIVNFSELGNIKQQAKVKVSQKFNILTMKNKYNNFIAGLCIK</sequence>
<dbReference type="Pfam" id="PF00534">
    <property type="entry name" value="Glycos_transf_1"/>
    <property type="match status" value="1"/>
</dbReference>
<evidence type="ECO:0000256" key="2">
    <source>
        <dbReference type="SAM" id="Phobius"/>
    </source>
</evidence>
<reference evidence="5" key="1">
    <citation type="journal article" date="2019" name="Int. J. Syst. Evol. Microbiol.">
        <title>The Global Catalogue of Microorganisms (GCM) 10K type strain sequencing project: providing services to taxonomists for standard genome sequencing and annotation.</title>
        <authorList>
            <consortium name="The Broad Institute Genomics Platform"/>
            <consortium name="The Broad Institute Genome Sequencing Center for Infectious Disease"/>
            <person name="Wu L."/>
            <person name="Ma J."/>
        </authorList>
    </citation>
    <scope>NUCLEOTIDE SEQUENCE [LARGE SCALE GENOMIC DNA]</scope>
    <source>
        <strain evidence="5">KCTC 42866</strain>
    </source>
</reference>
<dbReference type="PANTHER" id="PTHR46401:SF2">
    <property type="entry name" value="GLYCOSYLTRANSFERASE WBBK-RELATED"/>
    <property type="match status" value="1"/>
</dbReference>
<keyword evidence="2" id="KW-1133">Transmembrane helix</keyword>
<evidence type="ECO:0000256" key="1">
    <source>
        <dbReference type="ARBA" id="ARBA00022679"/>
    </source>
</evidence>
<name>A0ABW5MP16_9SPHI</name>
<feature type="transmembrane region" description="Helical" evidence="2">
    <location>
        <begin position="72"/>
        <end position="90"/>
    </location>
</feature>
<gene>
    <name evidence="4" type="ORF">ACFSR6_16865</name>
</gene>
<dbReference type="PANTHER" id="PTHR46401">
    <property type="entry name" value="GLYCOSYLTRANSFERASE WBBK-RELATED"/>
    <property type="match status" value="1"/>
</dbReference>
<evidence type="ECO:0000313" key="5">
    <source>
        <dbReference type="Proteomes" id="UP001597461"/>
    </source>
</evidence>
<keyword evidence="2" id="KW-0472">Membrane</keyword>
<keyword evidence="2" id="KW-0812">Transmembrane</keyword>
<feature type="domain" description="Glycosyl transferase family 1" evidence="3">
    <location>
        <begin position="195"/>
        <end position="362"/>
    </location>
</feature>
<evidence type="ECO:0000313" key="4">
    <source>
        <dbReference type="EMBL" id="MFD2584178.1"/>
    </source>
</evidence>
<protein>
    <submittedName>
        <fullName evidence="4">Glycosyltransferase family 4 protein</fullName>
        <ecNumber evidence="4">2.4.-.-</ecNumber>
    </submittedName>
</protein>
<evidence type="ECO:0000259" key="3">
    <source>
        <dbReference type="Pfam" id="PF00534"/>
    </source>
</evidence>
<dbReference type="EMBL" id="JBHULL010000014">
    <property type="protein sequence ID" value="MFD2584178.1"/>
    <property type="molecule type" value="Genomic_DNA"/>
</dbReference>
<comment type="caution">
    <text evidence="4">The sequence shown here is derived from an EMBL/GenBank/DDBJ whole genome shotgun (WGS) entry which is preliminary data.</text>
</comment>
<keyword evidence="5" id="KW-1185">Reference proteome</keyword>
<keyword evidence="4" id="KW-0328">Glycosyltransferase</keyword>
<proteinExistence type="predicted"/>
<dbReference type="SUPFAM" id="SSF53756">
    <property type="entry name" value="UDP-Glycosyltransferase/glycogen phosphorylase"/>
    <property type="match status" value="1"/>
</dbReference>
<dbReference type="CDD" id="cd03801">
    <property type="entry name" value="GT4_PimA-like"/>
    <property type="match status" value="1"/>
</dbReference>
<accession>A0ABW5MP16</accession>
<dbReference type="EC" id="2.4.-.-" evidence="4"/>
<keyword evidence="1 4" id="KW-0808">Transferase</keyword>
<dbReference type="Gene3D" id="3.40.50.2000">
    <property type="entry name" value="Glycogen Phosphorylase B"/>
    <property type="match status" value="2"/>
</dbReference>